<dbReference type="EMBL" id="EQ999987">
    <property type="protein sequence ID" value="EEQ86088.2"/>
    <property type="molecule type" value="Genomic_DNA"/>
</dbReference>
<dbReference type="GeneID" id="69030783"/>
<organism evidence="2 3">
    <name type="scientific">Ajellomyces dermatitidis (strain ER-3 / ATCC MYA-2586)</name>
    <name type="common">Blastomyces dermatitidis</name>
    <dbReference type="NCBI Taxonomy" id="559297"/>
    <lineage>
        <taxon>Eukaryota</taxon>
        <taxon>Fungi</taxon>
        <taxon>Dikarya</taxon>
        <taxon>Ascomycota</taxon>
        <taxon>Pezizomycotina</taxon>
        <taxon>Eurotiomycetes</taxon>
        <taxon>Eurotiomycetidae</taxon>
        <taxon>Onygenales</taxon>
        <taxon>Ajellomycetaceae</taxon>
        <taxon>Blastomyces</taxon>
    </lineage>
</organism>
<feature type="compositionally biased region" description="Basic and acidic residues" evidence="1">
    <location>
        <begin position="34"/>
        <end position="52"/>
    </location>
</feature>
<dbReference type="Proteomes" id="UP000002039">
    <property type="component" value="Unassembled WGS sequence"/>
</dbReference>
<evidence type="ECO:0000256" key="1">
    <source>
        <dbReference type="SAM" id="MobiDB-lite"/>
    </source>
</evidence>
<reference evidence="3" key="1">
    <citation type="journal article" date="2015" name="PLoS Genet.">
        <title>The dynamic genome and transcriptome of the human fungal pathogen Blastomyces and close relative Emmonsia.</title>
        <authorList>
            <person name="Munoz J.F."/>
            <person name="Gauthier G.M."/>
            <person name="Desjardins C.A."/>
            <person name="Gallo J.E."/>
            <person name="Holder J."/>
            <person name="Sullivan T.D."/>
            <person name="Marty A.J."/>
            <person name="Carmen J.C."/>
            <person name="Chen Z."/>
            <person name="Ding L."/>
            <person name="Gujja S."/>
            <person name="Magrini V."/>
            <person name="Misas E."/>
            <person name="Mitreva M."/>
            <person name="Priest M."/>
            <person name="Saif S."/>
            <person name="Whiston E.A."/>
            <person name="Young S."/>
            <person name="Zeng Q."/>
            <person name="Goldman W.E."/>
            <person name="Mardis E.R."/>
            <person name="Taylor J.W."/>
            <person name="McEwen J.G."/>
            <person name="Clay O.K."/>
            <person name="Klein B.S."/>
            <person name="Cuomo C.A."/>
        </authorList>
    </citation>
    <scope>NUCLEOTIDE SEQUENCE [LARGE SCALE GENOMIC DNA]</scope>
    <source>
        <strain evidence="3">ER-3 / ATCC MYA-2586</strain>
    </source>
</reference>
<evidence type="ECO:0000313" key="2">
    <source>
        <dbReference type="EMBL" id="EEQ86088.2"/>
    </source>
</evidence>
<accession>A0ABP2EUZ3</accession>
<keyword evidence="3" id="KW-1185">Reference proteome</keyword>
<protein>
    <submittedName>
        <fullName evidence="2">Uncharacterized protein</fullName>
    </submittedName>
</protein>
<name>A0ABP2EUZ3_AJEDR</name>
<sequence>MATIRLVPRSIPLDVVGRVGSSRCERWKGKSARVDLEMSHPKPHTSIDEHSLDFGGTAESFGSVEDPPPGPKASKTMSLHVAGHLQMLMLLTIRLA</sequence>
<gene>
    <name evidence="2" type="ORF">BDCG_09357</name>
</gene>
<evidence type="ECO:0000313" key="3">
    <source>
        <dbReference type="Proteomes" id="UP000002039"/>
    </source>
</evidence>
<proteinExistence type="predicted"/>
<dbReference type="RefSeq" id="XP_045273701.1">
    <property type="nucleotide sequence ID" value="XM_045425143.1"/>
</dbReference>
<feature type="region of interest" description="Disordered" evidence="1">
    <location>
        <begin position="34"/>
        <end position="76"/>
    </location>
</feature>